<dbReference type="OrthoDB" id="5459082at2"/>
<gene>
    <name evidence="6" type="ORF">SAMN06295933_3281</name>
</gene>
<feature type="compositionally biased region" description="Basic and acidic residues" evidence="4">
    <location>
        <begin position="192"/>
        <end position="209"/>
    </location>
</feature>
<evidence type="ECO:0000256" key="5">
    <source>
        <dbReference type="SAM" id="Phobius"/>
    </source>
</evidence>
<organism evidence="6 7">
    <name type="scientific">Desulfovibrio gilichinskyi</name>
    <dbReference type="NCBI Taxonomy" id="1519643"/>
    <lineage>
        <taxon>Bacteria</taxon>
        <taxon>Pseudomonadati</taxon>
        <taxon>Thermodesulfobacteriota</taxon>
        <taxon>Desulfovibrionia</taxon>
        <taxon>Desulfovibrionales</taxon>
        <taxon>Desulfovibrionaceae</taxon>
        <taxon>Desulfovibrio</taxon>
    </lineage>
</organism>
<evidence type="ECO:0000256" key="1">
    <source>
        <dbReference type="ARBA" id="ARBA00022737"/>
    </source>
</evidence>
<keyword evidence="5" id="KW-0812">Transmembrane</keyword>
<dbReference type="Proteomes" id="UP000192906">
    <property type="component" value="Unassembled WGS sequence"/>
</dbReference>
<dbReference type="PANTHER" id="PTHR44943:SF8">
    <property type="entry name" value="TPR REPEAT-CONTAINING PROTEIN MJ0263"/>
    <property type="match status" value="1"/>
</dbReference>
<keyword evidence="1" id="KW-0677">Repeat</keyword>
<evidence type="ECO:0000256" key="2">
    <source>
        <dbReference type="ARBA" id="ARBA00022803"/>
    </source>
</evidence>
<reference evidence="7" key="1">
    <citation type="submission" date="2017-04" db="EMBL/GenBank/DDBJ databases">
        <authorList>
            <person name="Varghese N."/>
            <person name="Submissions S."/>
        </authorList>
    </citation>
    <scope>NUCLEOTIDE SEQUENCE [LARGE SCALE GENOMIC DNA]</scope>
    <source>
        <strain evidence="7">K3S</strain>
    </source>
</reference>
<dbReference type="RefSeq" id="WP_085104197.1">
    <property type="nucleotide sequence ID" value="NZ_FWZU01000006.1"/>
</dbReference>
<dbReference type="Pfam" id="PF14559">
    <property type="entry name" value="TPR_19"/>
    <property type="match status" value="1"/>
</dbReference>
<feature type="region of interest" description="Disordered" evidence="4">
    <location>
        <begin position="189"/>
        <end position="209"/>
    </location>
</feature>
<name>A0A1X7ESU4_9BACT</name>
<keyword evidence="7" id="KW-1185">Reference proteome</keyword>
<dbReference type="STRING" id="1519643.SAMN06295933_3281"/>
<dbReference type="InterPro" id="IPR051685">
    <property type="entry name" value="Ycf3/AcsC/BcsC/TPR_MFPF"/>
</dbReference>
<dbReference type="Gene3D" id="1.25.40.10">
    <property type="entry name" value="Tetratricopeptide repeat domain"/>
    <property type="match status" value="1"/>
</dbReference>
<evidence type="ECO:0000256" key="3">
    <source>
        <dbReference type="PROSITE-ProRule" id="PRU00339"/>
    </source>
</evidence>
<accession>A0A1X7ESU4</accession>
<proteinExistence type="predicted"/>
<dbReference type="SUPFAM" id="SSF48452">
    <property type="entry name" value="TPR-like"/>
    <property type="match status" value="1"/>
</dbReference>
<dbReference type="InterPro" id="IPR011990">
    <property type="entry name" value="TPR-like_helical_dom_sf"/>
</dbReference>
<feature type="repeat" description="TPR" evidence="3">
    <location>
        <begin position="123"/>
        <end position="156"/>
    </location>
</feature>
<keyword evidence="2 3" id="KW-0802">TPR repeat</keyword>
<dbReference type="PROSITE" id="PS50293">
    <property type="entry name" value="TPR_REGION"/>
    <property type="match status" value="1"/>
</dbReference>
<dbReference type="EMBL" id="FWZU01000006">
    <property type="protein sequence ID" value="SMF38952.1"/>
    <property type="molecule type" value="Genomic_DNA"/>
</dbReference>
<dbReference type="AlphaFoldDB" id="A0A1X7ESU4"/>
<feature type="repeat" description="TPR" evidence="3">
    <location>
        <begin position="89"/>
        <end position="122"/>
    </location>
</feature>
<dbReference type="PROSITE" id="PS50005">
    <property type="entry name" value="TPR"/>
    <property type="match status" value="2"/>
</dbReference>
<keyword evidence="5" id="KW-1133">Transmembrane helix</keyword>
<dbReference type="PANTHER" id="PTHR44943">
    <property type="entry name" value="CELLULOSE SYNTHASE OPERON PROTEIN C"/>
    <property type="match status" value="1"/>
</dbReference>
<protein>
    <submittedName>
        <fullName evidence="6">Tetratricopeptide repeat-containing protein</fullName>
    </submittedName>
</protein>
<dbReference type="InterPro" id="IPR019734">
    <property type="entry name" value="TPR_rpt"/>
</dbReference>
<keyword evidence="5" id="KW-0472">Membrane</keyword>
<evidence type="ECO:0000256" key="4">
    <source>
        <dbReference type="SAM" id="MobiDB-lite"/>
    </source>
</evidence>
<sequence length="209" mass="23602">MTNRQQINPVGAGFGLGGGQKIVVWLLGVALLVIFVSSLTYRMNHPGNKVEFQQESKSSGMGMNQEALGESMKEIRKLMDSMRANPEDMKVQLDLANAFMMIRAYDRAQTFFEKVVANEPTNTNALMGLGMCYYQAEQFDKAAKEFDKILEVDPDDSMANFNAGIIKKYYLHAHEDADEHFRKIIANPKATPDMKTHAEEELKKKVQEE</sequence>
<dbReference type="SMART" id="SM00028">
    <property type="entry name" value="TPR"/>
    <property type="match status" value="2"/>
</dbReference>
<feature type="transmembrane region" description="Helical" evidence="5">
    <location>
        <begin position="22"/>
        <end position="41"/>
    </location>
</feature>
<evidence type="ECO:0000313" key="6">
    <source>
        <dbReference type="EMBL" id="SMF38952.1"/>
    </source>
</evidence>
<evidence type="ECO:0000313" key="7">
    <source>
        <dbReference type="Proteomes" id="UP000192906"/>
    </source>
</evidence>